<dbReference type="AlphaFoldDB" id="A0A8H3FGE0"/>
<sequence>MLQSPKIWFWGHNEYEFVPLGVQSKLELPVMRTPLRVTSENIWPCTIAIVNLGTIPAPFLDDGGTKGPYPDSDTATYYDIQDALSKVWSDCVYGVERQVGWAATGESIHLREEYEIFKELIVRWDALGRANALGVFMFDARSEISRAIPNDPRGISYVEIENVTRLDTQV</sequence>
<dbReference type="OrthoDB" id="5283475at2759"/>
<organism evidence="1 2">
    <name type="scientific">Imshaugia aleurites</name>
    <dbReference type="NCBI Taxonomy" id="172621"/>
    <lineage>
        <taxon>Eukaryota</taxon>
        <taxon>Fungi</taxon>
        <taxon>Dikarya</taxon>
        <taxon>Ascomycota</taxon>
        <taxon>Pezizomycotina</taxon>
        <taxon>Lecanoromycetes</taxon>
        <taxon>OSLEUM clade</taxon>
        <taxon>Lecanoromycetidae</taxon>
        <taxon>Lecanorales</taxon>
        <taxon>Lecanorineae</taxon>
        <taxon>Parmeliaceae</taxon>
        <taxon>Imshaugia</taxon>
    </lineage>
</organism>
<name>A0A8H3FGE0_9LECA</name>
<protein>
    <submittedName>
        <fullName evidence="1">Uncharacterized protein</fullName>
    </submittedName>
</protein>
<gene>
    <name evidence="1" type="ORF">IMSHALPRED_006098</name>
</gene>
<reference evidence="1" key="1">
    <citation type="submission" date="2021-03" db="EMBL/GenBank/DDBJ databases">
        <authorList>
            <person name="Tagirdzhanova G."/>
        </authorList>
    </citation>
    <scope>NUCLEOTIDE SEQUENCE</scope>
</reference>
<comment type="caution">
    <text evidence="1">The sequence shown here is derived from an EMBL/GenBank/DDBJ whole genome shotgun (WGS) entry which is preliminary data.</text>
</comment>
<evidence type="ECO:0000313" key="1">
    <source>
        <dbReference type="EMBL" id="CAF9924094.1"/>
    </source>
</evidence>
<proteinExistence type="predicted"/>
<evidence type="ECO:0000313" key="2">
    <source>
        <dbReference type="Proteomes" id="UP000664534"/>
    </source>
</evidence>
<dbReference type="Proteomes" id="UP000664534">
    <property type="component" value="Unassembled WGS sequence"/>
</dbReference>
<keyword evidence="2" id="KW-1185">Reference proteome</keyword>
<accession>A0A8H3FGE0</accession>
<dbReference type="EMBL" id="CAJPDT010000035">
    <property type="protein sequence ID" value="CAF9924094.1"/>
    <property type="molecule type" value="Genomic_DNA"/>
</dbReference>